<dbReference type="PIRSF" id="PIRSF004486">
    <property type="entry name" value="MraW"/>
    <property type="match status" value="1"/>
</dbReference>
<dbReference type="Pfam" id="PF01795">
    <property type="entry name" value="Methyltransf_5"/>
    <property type="match status" value="1"/>
</dbReference>
<gene>
    <name evidence="8" type="primary">mraW</name>
    <name evidence="6" type="synonym">rsmH</name>
    <name evidence="8" type="ORF">HMPREF9141_1489</name>
</gene>
<keyword evidence="6" id="KW-0963">Cytoplasm</keyword>
<dbReference type="HOGENOM" id="CLU_038422_2_0_10"/>
<feature type="binding site" evidence="6">
    <location>
        <position position="57"/>
    </location>
    <ligand>
        <name>S-adenosyl-L-methionine</name>
        <dbReference type="ChEBI" id="CHEBI:59789"/>
    </ligand>
</feature>
<comment type="function">
    <text evidence="6">Specifically methylates the N4 position of cytidine in position 1402 (C1402) of 16S rRNA.</text>
</comment>
<evidence type="ECO:0000256" key="7">
    <source>
        <dbReference type="SAM" id="MobiDB-lite"/>
    </source>
</evidence>
<evidence type="ECO:0000313" key="9">
    <source>
        <dbReference type="Proteomes" id="UP000005697"/>
    </source>
</evidence>
<dbReference type="OrthoDB" id="9806637at2"/>
<dbReference type="EMBL" id="AEWX01000021">
    <property type="protein sequence ID" value="EGC20004.1"/>
    <property type="molecule type" value="Genomic_DNA"/>
</dbReference>
<comment type="similarity">
    <text evidence="1 6">Belongs to the methyltransferase superfamily. RsmH family.</text>
</comment>
<dbReference type="HAMAP" id="MF_01007">
    <property type="entry name" value="16SrRNA_methyltr_H"/>
    <property type="match status" value="1"/>
</dbReference>
<comment type="catalytic activity">
    <reaction evidence="6">
        <text>cytidine(1402) in 16S rRNA + S-adenosyl-L-methionine = N(4)-methylcytidine(1402) in 16S rRNA + S-adenosyl-L-homocysteine + H(+)</text>
        <dbReference type="Rhea" id="RHEA:42928"/>
        <dbReference type="Rhea" id="RHEA-COMP:10286"/>
        <dbReference type="Rhea" id="RHEA-COMP:10287"/>
        <dbReference type="ChEBI" id="CHEBI:15378"/>
        <dbReference type="ChEBI" id="CHEBI:57856"/>
        <dbReference type="ChEBI" id="CHEBI:59789"/>
        <dbReference type="ChEBI" id="CHEBI:74506"/>
        <dbReference type="ChEBI" id="CHEBI:82748"/>
        <dbReference type="EC" id="2.1.1.199"/>
    </reaction>
</comment>
<keyword evidence="4 6" id="KW-0808">Transferase</keyword>
<evidence type="ECO:0000256" key="2">
    <source>
        <dbReference type="ARBA" id="ARBA00022552"/>
    </source>
</evidence>
<feature type="binding site" evidence="6">
    <location>
        <begin position="37"/>
        <end position="39"/>
    </location>
    <ligand>
        <name>S-adenosyl-L-methionine</name>
        <dbReference type="ChEBI" id="CHEBI:59789"/>
    </ligand>
</feature>
<dbReference type="GO" id="GO:0070475">
    <property type="term" value="P:rRNA base methylation"/>
    <property type="evidence" value="ECO:0007669"/>
    <property type="project" value="UniProtKB-UniRule"/>
</dbReference>
<accession>F0F7C2</accession>
<sequence length="314" mass="35754">MIRTAEAYHVPVLLDESIEGLNLHRGGIYVDVTFGGGGHSREILSRLDGGSHLYSFDQDADAEQNTGRMGLSGEQVSRFTFVRSNFRYLKNWMRYYGVDKIDGLLADLGVSSHHFDDETRGFSFRFEAPLDMRMNKRAGQTAADILNEYDEGRLADIFYLYGELKQSRRIAAAIVKARGQQPFKTTHDLLAAAEPFFPRAREKKDLARMFQALRIEVNHEMDALREMLLAATELLKPGGRLSVITYHSLEDRMVKNIMKSGNIEGKVKQDFFGRIETPFRLVNNKVITATDDEQERNPRSRSAKLRIAEKKANE</sequence>
<dbReference type="EC" id="2.1.1.199" evidence="6"/>
<dbReference type="GO" id="GO:0071424">
    <property type="term" value="F:rRNA (cytosine-N4-)-methyltransferase activity"/>
    <property type="evidence" value="ECO:0007669"/>
    <property type="project" value="UniProtKB-UniRule"/>
</dbReference>
<dbReference type="RefSeq" id="WP_007369002.1">
    <property type="nucleotide sequence ID" value="NZ_GL872283.1"/>
</dbReference>
<dbReference type="GO" id="GO:0005737">
    <property type="term" value="C:cytoplasm"/>
    <property type="evidence" value="ECO:0007669"/>
    <property type="project" value="UniProtKB-SubCell"/>
</dbReference>
<keyword evidence="3 6" id="KW-0489">Methyltransferase</keyword>
<dbReference type="FunFam" id="1.10.150.170:FF:000003">
    <property type="entry name" value="Ribosomal RNA small subunit methyltransferase H"/>
    <property type="match status" value="1"/>
</dbReference>
<dbReference type="InterPro" id="IPR023397">
    <property type="entry name" value="SAM-dep_MeTrfase_MraW_recog"/>
</dbReference>
<dbReference type="InterPro" id="IPR029063">
    <property type="entry name" value="SAM-dependent_MTases_sf"/>
</dbReference>
<keyword evidence="9" id="KW-1185">Reference proteome</keyword>
<proteinExistence type="inferred from homology"/>
<evidence type="ECO:0000256" key="1">
    <source>
        <dbReference type="ARBA" id="ARBA00010396"/>
    </source>
</evidence>
<comment type="subcellular location">
    <subcellularLocation>
        <location evidence="6">Cytoplasm</location>
    </subcellularLocation>
</comment>
<comment type="caution">
    <text evidence="8">The sequence shown here is derived from an EMBL/GenBank/DDBJ whole genome shotgun (WGS) entry which is preliminary data.</text>
</comment>
<dbReference type="STRING" id="888743.HMPREF9141_1489"/>
<evidence type="ECO:0000256" key="3">
    <source>
        <dbReference type="ARBA" id="ARBA00022603"/>
    </source>
</evidence>
<dbReference type="AlphaFoldDB" id="F0F7C2"/>
<dbReference type="SUPFAM" id="SSF53335">
    <property type="entry name" value="S-adenosyl-L-methionine-dependent methyltransferases"/>
    <property type="match status" value="1"/>
</dbReference>
<dbReference type="eggNOG" id="COG0275">
    <property type="taxonomic scope" value="Bacteria"/>
</dbReference>
<feature type="binding site" evidence="6">
    <location>
        <position position="114"/>
    </location>
    <ligand>
        <name>S-adenosyl-L-methionine</name>
        <dbReference type="ChEBI" id="CHEBI:59789"/>
    </ligand>
</feature>
<feature type="binding site" evidence="6">
    <location>
        <position position="107"/>
    </location>
    <ligand>
        <name>S-adenosyl-L-methionine</name>
        <dbReference type="ChEBI" id="CHEBI:59789"/>
    </ligand>
</feature>
<dbReference type="InterPro" id="IPR002903">
    <property type="entry name" value="RsmH"/>
</dbReference>
<dbReference type="PANTHER" id="PTHR11265:SF0">
    <property type="entry name" value="12S RRNA N4-METHYLCYTIDINE METHYLTRANSFERASE"/>
    <property type="match status" value="1"/>
</dbReference>
<dbReference type="Proteomes" id="UP000005697">
    <property type="component" value="Unassembled WGS sequence"/>
</dbReference>
<feature type="binding site" evidence="6">
    <location>
        <position position="86"/>
    </location>
    <ligand>
        <name>S-adenosyl-L-methionine</name>
        <dbReference type="ChEBI" id="CHEBI:59789"/>
    </ligand>
</feature>
<dbReference type="Gene3D" id="3.40.50.150">
    <property type="entry name" value="Vaccinia Virus protein VP39"/>
    <property type="match status" value="1"/>
</dbReference>
<reference evidence="8 9" key="1">
    <citation type="submission" date="2011-01" db="EMBL/GenBank/DDBJ databases">
        <authorList>
            <person name="Muzny D."/>
            <person name="Qin X."/>
            <person name="Deng J."/>
            <person name="Jiang H."/>
            <person name="Liu Y."/>
            <person name="Qu J."/>
            <person name="Song X.-Z."/>
            <person name="Zhang L."/>
            <person name="Thornton R."/>
            <person name="Coyle M."/>
            <person name="Francisco L."/>
            <person name="Jackson L."/>
            <person name="Javaid M."/>
            <person name="Korchina V."/>
            <person name="Kovar C."/>
            <person name="Mata R."/>
            <person name="Mathew T."/>
            <person name="Ngo R."/>
            <person name="Nguyen L."/>
            <person name="Nguyen N."/>
            <person name="Okwuonu G."/>
            <person name="Ongeri F."/>
            <person name="Pham C."/>
            <person name="Simmons D."/>
            <person name="Wilczek-Boney K."/>
            <person name="Hale W."/>
            <person name="Jakkamsetti A."/>
            <person name="Pham P."/>
            <person name="Ruth R."/>
            <person name="San Lucas F."/>
            <person name="Warren J."/>
            <person name="Zhang J."/>
            <person name="Zhao Z."/>
            <person name="Zhou C."/>
            <person name="Zhu D."/>
            <person name="Lee S."/>
            <person name="Bess C."/>
            <person name="Blankenburg K."/>
            <person name="Forbes L."/>
            <person name="Fu Q."/>
            <person name="Gubbala S."/>
            <person name="Hirani K."/>
            <person name="Jayaseelan J.C."/>
            <person name="Lara F."/>
            <person name="Munidasa M."/>
            <person name="Palculict T."/>
            <person name="Patil S."/>
            <person name="Pu L.-L."/>
            <person name="Saada N."/>
            <person name="Tang L."/>
            <person name="Weissenberger G."/>
            <person name="Zhu Y."/>
            <person name="Hemphill L."/>
            <person name="Shang Y."/>
            <person name="Youmans B."/>
            <person name="Ayvaz T."/>
            <person name="Ross M."/>
            <person name="Santibanez J."/>
            <person name="Aqrawi P."/>
            <person name="Gross S."/>
            <person name="Joshi V."/>
            <person name="Fowler G."/>
            <person name="Nazareth L."/>
            <person name="Reid J."/>
            <person name="Worley K."/>
            <person name="Petrosino J."/>
            <person name="Highlander S."/>
            <person name="Gibbs R."/>
        </authorList>
    </citation>
    <scope>NUCLEOTIDE SEQUENCE [LARGE SCALE GENOMIC DNA]</scope>
    <source>
        <strain evidence="8 9">DSM 16608</strain>
    </source>
</reference>
<keyword evidence="2 6" id="KW-0698">rRNA processing</keyword>
<evidence type="ECO:0000256" key="4">
    <source>
        <dbReference type="ARBA" id="ARBA00022679"/>
    </source>
</evidence>
<dbReference type="PANTHER" id="PTHR11265">
    <property type="entry name" value="S-ADENOSYL-METHYLTRANSFERASE MRAW"/>
    <property type="match status" value="1"/>
</dbReference>
<name>F0F7C2_9BACT</name>
<evidence type="ECO:0000256" key="6">
    <source>
        <dbReference type="HAMAP-Rule" id="MF_01007"/>
    </source>
</evidence>
<organism evidence="8 9">
    <name type="scientific">Prevotella multiformis DSM 16608</name>
    <dbReference type="NCBI Taxonomy" id="888743"/>
    <lineage>
        <taxon>Bacteria</taxon>
        <taxon>Pseudomonadati</taxon>
        <taxon>Bacteroidota</taxon>
        <taxon>Bacteroidia</taxon>
        <taxon>Bacteroidales</taxon>
        <taxon>Prevotellaceae</taxon>
        <taxon>Prevotella</taxon>
    </lineage>
</organism>
<dbReference type="SUPFAM" id="SSF81799">
    <property type="entry name" value="Putative methyltransferase TM0872, insert domain"/>
    <property type="match status" value="1"/>
</dbReference>
<dbReference type="Gene3D" id="1.10.150.170">
    <property type="entry name" value="Putative methyltransferase TM0872, insert domain"/>
    <property type="match status" value="1"/>
</dbReference>
<keyword evidence="5 6" id="KW-0949">S-adenosyl-L-methionine</keyword>
<evidence type="ECO:0000256" key="5">
    <source>
        <dbReference type="ARBA" id="ARBA00022691"/>
    </source>
</evidence>
<feature type="region of interest" description="Disordered" evidence="7">
    <location>
        <begin position="291"/>
        <end position="314"/>
    </location>
</feature>
<dbReference type="NCBIfam" id="TIGR00006">
    <property type="entry name" value="16S rRNA (cytosine(1402)-N(4))-methyltransferase RsmH"/>
    <property type="match status" value="1"/>
</dbReference>
<evidence type="ECO:0000313" key="8">
    <source>
        <dbReference type="EMBL" id="EGC20004.1"/>
    </source>
</evidence>
<protein>
    <recommendedName>
        <fullName evidence="6">Ribosomal RNA small subunit methyltransferase H</fullName>
        <ecNumber evidence="6">2.1.1.199</ecNumber>
    </recommendedName>
    <alternativeName>
        <fullName evidence="6">16S rRNA m(4)C1402 methyltransferase</fullName>
    </alternativeName>
    <alternativeName>
        <fullName evidence="6">rRNA (cytosine-N(4)-)-methyltransferase RsmH</fullName>
    </alternativeName>
</protein>